<keyword evidence="6" id="KW-0564">Palmitate</keyword>
<gene>
    <name evidence="9" type="ORF">JFL75_13390</name>
</gene>
<reference evidence="9" key="1">
    <citation type="submission" date="2021-01" db="EMBL/GenBank/DDBJ databases">
        <title>Description of Breznakiella homolactica.</title>
        <authorList>
            <person name="Song Y."/>
            <person name="Brune A."/>
        </authorList>
    </citation>
    <scope>NUCLEOTIDE SEQUENCE</scope>
    <source>
        <strain evidence="9">RmG30</strain>
    </source>
</reference>
<accession>A0A7T7XKF0</accession>
<comment type="similarity">
    <text evidence="2">Belongs to the bacterial solute-binding protein 1 family.</text>
</comment>
<sequence length="420" mass="46130">MKKGLLVVMVLILTAGLLFAGGSGDSGNKVQLTFSSWRTEDVAVYEELIGMFQKQNPDISVTYRSYKTEEYQTVLATNFKGGSAADVIHLRAYGNFEQFAQPGYLMPLTEEIIPELKVFSKQSLGGSTSIHDNKVYGVPYASMSIVIYYNKAIYDKLGLKVPETWNEFIANLEKCKSAGITGLANGTYAGWASEVAWGSVAPNVYGGNDFYDALIAGRTNFLDPRFIASLDTFAGLSKYMPSGFTGLDYVEQQMLFINDMAAHFLGGTFEASYFQAQNPDLNFDLFVCPPAKKGDTQYISSYMDGSYGINNASPNKEAAIKFVRFLASKEAQQFLCDKLGVIMEHPDTVPSSPFLRKVANNPALTPTPYVFLVGFRYEQPSGSALMQSGLQALLGGQANSRKVAEDIQTGIAIYYKPFQK</sequence>
<keyword evidence="3" id="KW-1003">Cell membrane</keyword>
<dbReference type="KEGG" id="bhc:JFL75_13390"/>
<evidence type="ECO:0000256" key="2">
    <source>
        <dbReference type="ARBA" id="ARBA00008520"/>
    </source>
</evidence>
<proteinExistence type="inferred from homology"/>
<dbReference type="Pfam" id="PF01547">
    <property type="entry name" value="SBP_bac_1"/>
    <property type="match status" value="1"/>
</dbReference>
<keyword evidence="4 8" id="KW-0732">Signal</keyword>
<evidence type="ECO:0000256" key="1">
    <source>
        <dbReference type="ARBA" id="ARBA00004418"/>
    </source>
</evidence>
<comment type="subcellular location">
    <subcellularLocation>
        <location evidence="1">Periplasm</location>
    </subcellularLocation>
</comment>
<dbReference type="Proteomes" id="UP000595917">
    <property type="component" value="Chromosome"/>
</dbReference>
<evidence type="ECO:0000313" key="9">
    <source>
        <dbReference type="EMBL" id="QQO07930.1"/>
    </source>
</evidence>
<evidence type="ECO:0000313" key="10">
    <source>
        <dbReference type="Proteomes" id="UP000595917"/>
    </source>
</evidence>
<keyword evidence="10" id="KW-1185">Reference proteome</keyword>
<keyword evidence="5" id="KW-0472">Membrane</keyword>
<dbReference type="InterPro" id="IPR050490">
    <property type="entry name" value="Bact_solute-bd_prot1"/>
</dbReference>
<dbReference type="PANTHER" id="PTHR43649:SF33">
    <property type="entry name" value="POLYGALACTURONAN_RHAMNOGALACTURONAN-BINDING PROTEIN YTCQ"/>
    <property type="match status" value="1"/>
</dbReference>
<keyword evidence="7" id="KW-0449">Lipoprotein</keyword>
<evidence type="ECO:0000256" key="7">
    <source>
        <dbReference type="ARBA" id="ARBA00023288"/>
    </source>
</evidence>
<organism evidence="9 10">
    <name type="scientific">Breznakiella homolactica</name>
    <dbReference type="NCBI Taxonomy" id="2798577"/>
    <lineage>
        <taxon>Bacteria</taxon>
        <taxon>Pseudomonadati</taxon>
        <taxon>Spirochaetota</taxon>
        <taxon>Spirochaetia</taxon>
        <taxon>Spirochaetales</taxon>
        <taxon>Breznakiellaceae</taxon>
        <taxon>Breznakiella</taxon>
    </lineage>
</organism>
<evidence type="ECO:0000256" key="8">
    <source>
        <dbReference type="SAM" id="SignalP"/>
    </source>
</evidence>
<evidence type="ECO:0000256" key="6">
    <source>
        <dbReference type="ARBA" id="ARBA00023139"/>
    </source>
</evidence>
<evidence type="ECO:0000256" key="5">
    <source>
        <dbReference type="ARBA" id="ARBA00023136"/>
    </source>
</evidence>
<name>A0A7T7XKF0_9SPIR</name>
<feature type="chain" id="PRO_5030567297" evidence="8">
    <location>
        <begin position="21"/>
        <end position="420"/>
    </location>
</feature>
<feature type="signal peptide" evidence="8">
    <location>
        <begin position="1"/>
        <end position="20"/>
    </location>
</feature>
<evidence type="ECO:0000256" key="3">
    <source>
        <dbReference type="ARBA" id="ARBA00022475"/>
    </source>
</evidence>
<dbReference type="RefSeq" id="WP_215625236.1">
    <property type="nucleotide sequence ID" value="NZ_CP067089.2"/>
</dbReference>
<dbReference type="EMBL" id="CP067089">
    <property type="protein sequence ID" value="QQO07930.1"/>
    <property type="molecule type" value="Genomic_DNA"/>
</dbReference>
<dbReference type="GO" id="GO:0042597">
    <property type="term" value="C:periplasmic space"/>
    <property type="evidence" value="ECO:0007669"/>
    <property type="project" value="UniProtKB-SubCell"/>
</dbReference>
<dbReference type="InterPro" id="IPR006059">
    <property type="entry name" value="SBP"/>
</dbReference>
<dbReference type="SUPFAM" id="SSF53850">
    <property type="entry name" value="Periplasmic binding protein-like II"/>
    <property type="match status" value="1"/>
</dbReference>
<dbReference type="PANTHER" id="PTHR43649">
    <property type="entry name" value="ARABINOSE-BINDING PROTEIN-RELATED"/>
    <property type="match status" value="1"/>
</dbReference>
<dbReference type="AlphaFoldDB" id="A0A7T7XKF0"/>
<dbReference type="Gene3D" id="3.40.190.10">
    <property type="entry name" value="Periplasmic binding protein-like II"/>
    <property type="match status" value="2"/>
</dbReference>
<evidence type="ECO:0000256" key="4">
    <source>
        <dbReference type="ARBA" id="ARBA00022729"/>
    </source>
</evidence>
<protein>
    <submittedName>
        <fullName evidence="9">Extracellular solute-binding protein</fullName>
    </submittedName>
</protein>